<dbReference type="RefSeq" id="WP_140467457.1">
    <property type="nucleotide sequence ID" value="NZ_RCYZ01000005.1"/>
</dbReference>
<organism evidence="2 3">
    <name type="scientific">Hymenobacter nivis</name>
    <dbReference type="NCBI Taxonomy" id="1850093"/>
    <lineage>
        <taxon>Bacteria</taxon>
        <taxon>Pseudomonadati</taxon>
        <taxon>Bacteroidota</taxon>
        <taxon>Cytophagia</taxon>
        <taxon>Cytophagales</taxon>
        <taxon>Hymenobacteraceae</taxon>
        <taxon>Hymenobacter</taxon>
    </lineage>
</organism>
<dbReference type="GO" id="GO:0008757">
    <property type="term" value="F:S-adenosylmethionine-dependent methyltransferase activity"/>
    <property type="evidence" value="ECO:0007669"/>
    <property type="project" value="InterPro"/>
</dbReference>
<protein>
    <submittedName>
        <fullName evidence="2">Class I SAM-dependent methyltransferase</fullName>
    </submittedName>
</protein>
<evidence type="ECO:0000313" key="2">
    <source>
        <dbReference type="EMBL" id="TPG65507.1"/>
    </source>
</evidence>
<proteinExistence type="predicted"/>
<reference evidence="2 3" key="1">
    <citation type="journal article" date="2019" name="Environ. Microbiol.">
        <title>Species interactions and distinct microbial communities in high Arctic permafrost affected cryosols are associated with the CH4 and CO2 gas fluxes.</title>
        <authorList>
            <person name="Altshuler I."/>
            <person name="Hamel J."/>
            <person name="Turney S."/>
            <person name="Magnuson E."/>
            <person name="Levesque R."/>
            <person name="Greer C."/>
            <person name="Whyte L.G."/>
        </authorList>
    </citation>
    <scope>NUCLEOTIDE SEQUENCE [LARGE SCALE GENOMIC DNA]</scope>
    <source>
        <strain evidence="2 3">S9.2P</strain>
    </source>
</reference>
<dbReference type="Gene3D" id="3.40.50.150">
    <property type="entry name" value="Vaccinia Virus protein VP39"/>
    <property type="match status" value="1"/>
</dbReference>
<keyword evidence="2" id="KW-0489">Methyltransferase</keyword>
<dbReference type="CDD" id="cd02440">
    <property type="entry name" value="AdoMet_MTases"/>
    <property type="match status" value="1"/>
</dbReference>
<evidence type="ECO:0000313" key="3">
    <source>
        <dbReference type="Proteomes" id="UP000317646"/>
    </source>
</evidence>
<keyword evidence="3" id="KW-1185">Reference proteome</keyword>
<dbReference type="PANTHER" id="PTHR43591">
    <property type="entry name" value="METHYLTRANSFERASE"/>
    <property type="match status" value="1"/>
</dbReference>
<keyword evidence="2" id="KW-0808">Transferase</keyword>
<dbReference type="InterPro" id="IPR013216">
    <property type="entry name" value="Methyltransf_11"/>
</dbReference>
<gene>
    <name evidence="2" type="ORF">EAH73_13660</name>
</gene>
<feature type="domain" description="Methyltransferase type 11" evidence="1">
    <location>
        <begin position="36"/>
        <end position="123"/>
    </location>
</feature>
<evidence type="ECO:0000259" key="1">
    <source>
        <dbReference type="Pfam" id="PF08241"/>
    </source>
</evidence>
<dbReference type="Proteomes" id="UP000317646">
    <property type="component" value="Unassembled WGS sequence"/>
</dbReference>
<dbReference type="GO" id="GO:0032259">
    <property type="term" value="P:methylation"/>
    <property type="evidence" value="ECO:0007669"/>
    <property type="project" value="UniProtKB-KW"/>
</dbReference>
<dbReference type="EMBL" id="RCYZ01000005">
    <property type="protein sequence ID" value="TPG65507.1"/>
    <property type="molecule type" value="Genomic_DNA"/>
</dbReference>
<dbReference type="Pfam" id="PF08241">
    <property type="entry name" value="Methyltransf_11"/>
    <property type="match status" value="1"/>
</dbReference>
<dbReference type="AlphaFoldDB" id="A0A502GT00"/>
<dbReference type="InterPro" id="IPR029063">
    <property type="entry name" value="SAM-dependent_MTases_sf"/>
</dbReference>
<name>A0A502GT00_9BACT</name>
<dbReference type="SUPFAM" id="SSF53335">
    <property type="entry name" value="S-adenosyl-L-methionine-dependent methyltransferases"/>
    <property type="match status" value="1"/>
</dbReference>
<dbReference type="OrthoDB" id="9804312at2"/>
<comment type="caution">
    <text evidence="2">The sequence shown here is derived from an EMBL/GenBank/DDBJ whole genome shotgun (WGS) entry which is preliminary data.</text>
</comment>
<accession>A0A502GT00</accession>
<sequence>MIAFSPPAFFGSKNIKDIFYALLRRRKADLAGKDVLDLPAGYGDTAHFLTGLGARVTGADLYPEIFRYPAIPCVKGNLNETLPFAPASFDWVICQEGIEHMPNQLHLFQELNRILRPGGRAIITTPNYSNLRTRASYSLLESETYRIMPPNEIDSVWAAENAKSINDVYLGHIFFANITRQRVLAELSGMGLVEVHPSRVNYTSLALLPLYYPWIKLFGWFARRRGLRREQPSARRAGVYDELAQINGNLNVLLGGHLILEFEKRAEAAEVIAGLSGKLDTDVTAPAPKIFN</sequence>